<dbReference type="Proteomes" id="UP001056500">
    <property type="component" value="Chromosome"/>
</dbReference>
<feature type="transmembrane region" description="Helical" evidence="1">
    <location>
        <begin position="81"/>
        <end position="103"/>
    </location>
</feature>
<keyword evidence="1" id="KW-1133">Transmembrane helix</keyword>
<evidence type="ECO:0000313" key="3">
    <source>
        <dbReference type="Proteomes" id="UP001056500"/>
    </source>
</evidence>
<keyword evidence="1" id="KW-0472">Membrane</keyword>
<feature type="transmembrane region" description="Helical" evidence="1">
    <location>
        <begin position="15"/>
        <end position="33"/>
    </location>
</feature>
<evidence type="ECO:0000256" key="1">
    <source>
        <dbReference type="SAM" id="Phobius"/>
    </source>
</evidence>
<feature type="transmembrane region" description="Helical" evidence="1">
    <location>
        <begin position="153"/>
        <end position="174"/>
    </location>
</feature>
<evidence type="ECO:0008006" key="4">
    <source>
        <dbReference type="Google" id="ProtNLM"/>
    </source>
</evidence>
<keyword evidence="1" id="KW-0812">Transmembrane</keyword>
<evidence type="ECO:0000313" key="2">
    <source>
        <dbReference type="EMBL" id="USG63386.1"/>
    </source>
</evidence>
<dbReference type="EMBL" id="CP098755">
    <property type="protein sequence ID" value="USG63386.1"/>
    <property type="molecule type" value="Genomic_DNA"/>
</dbReference>
<feature type="transmembrane region" description="Helical" evidence="1">
    <location>
        <begin position="45"/>
        <end position="61"/>
    </location>
</feature>
<protein>
    <recommendedName>
        <fullName evidence="4">Diacylglyceryl transferase</fullName>
    </recommendedName>
</protein>
<reference evidence="2" key="1">
    <citation type="submission" date="2022-06" db="EMBL/GenBank/DDBJ databases">
        <title>Genome sequencing of Brevibacillus sp. BB3-R1.</title>
        <authorList>
            <person name="Heo J."/>
            <person name="Lee D."/>
            <person name="Won M."/>
            <person name="Han B.-H."/>
            <person name="Hong S.-B."/>
            <person name="Kwon S.-W."/>
        </authorList>
    </citation>
    <scope>NUCLEOTIDE SEQUENCE</scope>
    <source>
        <strain evidence="2">BB3-R1</strain>
    </source>
</reference>
<name>A0ABY4WFF3_9BACL</name>
<dbReference type="RefSeq" id="WP_251870468.1">
    <property type="nucleotide sequence ID" value="NZ_CP098755.1"/>
</dbReference>
<proteinExistence type="predicted"/>
<organism evidence="2 3">
    <name type="scientific">Brevibacillus ruminantium</name>
    <dbReference type="NCBI Taxonomy" id="2950604"/>
    <lineage>
        <taxon>Bacteria</taxon>
        <taxon>Bacillati</taxon>
        <taxon>Bacillota</taxon>
        <taxon>Bacilli</taxon>
        <taxon>Bacillales</taxon>
        <taxon>Paenibacillaceae</taxon>
        <taxon>Brevibacillus</taxon>
    </lineage>
</organism>
<feature type="transmembrane region" description="Helical" evidence="1">
    <location>
        <begin position="186"/>
        <end position="203"/>
    </location>
</feature>
<keyword evidence="3" id="KW-1185">Reference proteome</keyword>
<gene>
    <name evidence="2" type="ORF">NDK47_14470</name>
</gene>
<sequence>MLEPGSTLSVGPLQLPVQLLTFAVAVLLFSFWIKRVDSEKESVSAFLQAGGNALVVALLVYKLWPVLEAGTDLLVNPTRLLFYNGGAYGLEAAAVAGTLMFLAQGIRGKWLDLKTIEWLLALCAFLGAAYSVLVKGYGPAVEAWGWEQDGRHYLPLNLWEALLMLSVLMILSFPRMRQKASTRERVGVLLLGLGLWVILHFTLSVGETGVTGWMSYREEAGLAAVYLGAWLVLKKRTVSA</sequence>
<feature type="transmembrane region" description="Helical" evidence="1">
    <location>
        <begin position="115"/>
        <end position="133"/>
    </location>
</feature>
<accession>A0ABY4WFF3</accession>